<dbReference type="Pfam" id="PF09349">
    <property type="entry name" value="OHCU_decarbox"/>
    <property type="match status" value="1"/>
</dbReference>
<protein>
    <recommendedName>
        <fullName evidence="2">Oxo-4-hydroxy-4-carboxy-5-ureidoimidazoline decarboxylase domain-containing protein</fullName>
    </recommendedName>
</protein>
<dbReference type="OrthoDB" id="5243781at2"/>
<gene>
    <name evidence="3" type="ORF">NN4_18740</name>
</gene>
<sequence length="106" mass="11631">MLMHQGIGLERFNQISRARAIHALFACCCNVTWAATLADARPYPNRDALLAMADVELLALSQDDLDRALEAVVHEQVSGGSMAELAQITQARITRMLGPSEGYPEY</sequence>
<evidence type="ECO:0000313" key="4">
    <source>
        <dbReference type="Proteomes" id="UP000321424"/>
    </source>
</evidence>
<reference evidence="3 4" key="1">
    <citation type="submission" date="2019-07" db="EMBL/GenBank/DDBJ databases">
        <title>Whole genome shotgun sequence of Nocardia ninae NBRC 108245.</title>
        <authorList>
            <person name="Hosoyama A."/>
            <person name="Uohara A."/>
            <person name="Ohji S."/>
            <person name="Ichikawa N."/>
        </authorList>
    </citation>
    <scope>NUCLEOTIDE SEQUENCE [LARGE SCALE GENOMIC DNA]</scope>
    <source>
        <strain evidence="3 4">NBRC 108245</strain>
    </source>
</reference>
<dbReference type="SUPFAM" id="SSF158694">
    <property type="entry name" value="UraD-Like"/>
    <property type="match status" value="1"/>
</dbReference>
<comment type="caution">
    <text evidence="3">The sequence shown here is derived from an EMBL/GenBank/DDBJ whole genome shotgun (WGS) entry which is preliminary data.</text>
</comment>
<proteinExistence type="predicted"/>
<dbReference type="GO" id="GO:0006144">
    <property type="term" value="P:purine nucleobase metabolic process"/>
    <property type="evidence" value="ECO:0007669"/>
    <property type="project" value="UniProtKB-KW"/>
</dbReference>
<evidence type="ECO:0000313" key="3">
    <source>
        <dbReference type="EMBL" id="GEM37355.1"/>
    </source>
</evidence>
<keyword evidence="4" id="KW-1185">Reference proteome</keyword>
<dbReference type="EMBL" id="BJXA01000009">
    <property type="protein sequence ID" value="GEM37355.1"/>
    <property type="molecule type" value="Genomic_DNA"/>
</dbReference>
<name>A0A511M9L7_9NOCA</name>
<dbReference type="RefSeq" id="WP_147129503.1">
    <property type="nucleotide sequence ID" value="NZ_BJXA01000009.1"/>
</dbReference>
<dbReference type="Proteomes" id="UP000321424">
    <property type="component" value="Unassembled WGS sequence"/>
</dbReference>
<organism evidence="3 4">
    <name type="scientific">Nocardia ninae NBRC 108245</name>
    <dbReference type="NCBI Taxonomy" id="1210091"/>
    <lineage>
        <taxon>Bacteria</taxon>
        <taxon>Bacillati</taxon>
        <taxon>Actinomycetota</taxon>
        <taxon>Actinomycetes</taxon>
        <taxon>Mycobacteriales</taxon>
        <taxon>Nocardiaceae</taxon>
        <taxon>Nocardia</taxon>
    </lineage>
</organism>
<keyword evidence="1" id="KW-0659">Purine metabolism</keyword>
<dbReference type="AlphaFoldDB" id="A0A511M9L7"/>
<feature type="domain" description="Oxo-4-hydroxy-4-carboxy-5-ureidoimidazoline decarboxylase" evidence="2">
    <location>
        <begin position="13"/>
        <end position="71"/>
    </location>
</feature>
<evidence type="ECO:0000256" key="1">
    <source>
        <dbReference type="ARBA" id="ARBA00022631"/>
    </source>
</evidence>
<dbReference type="InterPro" id="IPR018020">
    <property type="entry name" value="OHCU_decarboxylase"/>
</dbReference>
<accession>A0A511M9L7</accession>
<dbReference type="Gene3D" id="1.10.3330.10">
    <property type="entry name" value="Oxo-4-hydroxy-4-carboxy-5-ureidoimidazoline decarboxylase"/>
    <property type="match status" value="1"/>
</dbReference>
<dbReference type="InterPro" id="IPR036778">
    <property type="entry name" value="OHCU_decarboxylase_sf"/>
</dbReference>
<evidence type="ECO:0000259" key="2">
    <source>
        <dbReference type="Pfam" id="PF09349"/>
    </source>
</evidence>